<dbReference type="Proteomes" id="UP001295444">
    <property type="component" value="Chromosome 07"/>
</dbReference>
<reference evidence="2" key="1">
    <citation type="submission" date="2022-03" db="EMBL/GenBank/DDBJ databases">
        <authorList>
            <person name="Alioto T."/>
            <person name="Alioto T."/>
            <person name="Gomez Garrido J."/>
        </authorList>
    </citation>
    <scope>NUCLEOTIDE SEQUENCE</scope>
</reference>
<dbReference type="EMBL" id="OW240918">
    <property type="protein sequence ID" value="CAH2307378.1"/>
    <property type="molecule type" value="Genomic_DNA"/>
</dbReference>
<protein>
    <submittedName>
        <fullName evidence="2">Uncharacterized protein</fullName>
    </submittedName>
</protein>
<proteinExistence type="predicted"/>
<gene>
    <name evidence="2" type="ORF">PECUL_23A042894</name>
</gene>
<evidence type="ECO:0000313" key="2">
    <source>
        <dbReference type="EMBL" id="CAH2307378.1"/>
    </source>
</evidence>
<evidence type="ECO:0000256" key="1">
    <source>
        <dbReference type="SAM" id="MobiDB-lite"/>
    </source>
</evidence>
<accession>A0AAD1WI97</accession>
<name>A0AAD1WI97_PELCU</name>
<keyword evidence="3" id="KW-1185">Reference proteome</keyword>
<sequence length="106" mass="11923">MSRAKTPAPRAKENAKLWTHTKDDLQMLPAALFMSHLPIQLAVHVTRRYTQLKRQTEEAVTWTTKVLLADKSTSKTSHHSAYKGPPNDSCFRIIPTLGNSNNSQIP</sequence>
<feature type="region of interest" description="Disordered" evidence="1">
    <location>
        <begin position="73"/>
        <end position="106"/>
    </location>
</feature>
<feature type="compositionally biased region" description="Polar residues" evidence="1">
    <location>
        <begin position="97"/>
        <end position="106"/>
    </location>
</feature>
<evidence type="ECO:0000313" key="3">
    <source>
        <dbReference type="Proteomes" id="UP001295444"/>
    </source>
</evidence>
<dbReference type="AlphaFoldDB" id="A0AAD1WI97"/>
<organism evidence="2 3">
    <name type="scientific">Pelobates cultripes</name>
    <name type="common">Western spadefoot toad</name>
    <dbReference type="NCBI Taxonomy" id="61616"/>
    <lineage>
        <taxon>Eukaryota</taxon>
        <taxon>Metazoa</taxon>
        <taxon>Chordata</taxon>
        <taxon>Craniata</taxon>
        <taxon>Vertebrata</taxon>
        <taxon>Euteleostomi</taxon>
        <taxon>Amphibia</taxon>
        <taxon>Batrachia</taxon>
        <taxon>Anura</taxon>
        <taxon>Pelobatoidea</taxon>
        <taxon>Pelobatidae</taxon>
        <taxon>Pelobates</taxon>
    </lineage>
</organism>